<evidence type="ECO:0000313" key="9">
    <source>
        <dbReference type="Proteomes" id="UP000034050"/>
    </source>
</evidence>
<feature type="domain" description="EamA" evidence="7">
    <location>
        <begin position="13"/>
        <end position="145"/>
    </location>
</feature>
<dbReference type="PANTHER" id="PTHR32322">
    <property type="entry name" value="INNER MEMBRANE TRANSPORTER"/>
    <property type="match status" value="1"/>
</dbReference>
<comment type="subcellular location">
    <subcellularLocation>
        <location evidence="1">Cell membrane</location>
        <topology evidence="1">Multi-pass membrane protein</topology>
    </subcellularLocation>
</comment>
<evidence type="ECO:0000256" key="5">
    <source>
        <dbReference type="ARBA" id="ARBA00023136"/>
    </source>
</evidence>
<feature type="transmembrane region" description="Helical" evidence="6">
    <location>
        <begin position="280"/>
        <end position="300"/>
    </location>
</feature>
<dbReference type="GO" id="GO:0005886">
    <property type="term" value="C:plasma membrane"/>
    <property type="evidence" value="ECO:0007669"/>
    <property type="project" value="UniProtKB-SubCell"/>
</dbReference>
<dbReference type="Pfam" id="PF00892">
    <property type="entry name" value="EamA"/>
    <property type="match status" value="2"/>
</dbReference>
<dbReference type="STRING" id="1618446.UV61_C0008G0103"/>
<protein>
    <recommendedName>
        <fullName evidence="7">EamA domain-containing protein</fullName>
    </recommendedName>
</protein>
<feature type="transmembrane region" description="Helical" evidence="6">
    <location>
        <begin position="188"/>
        <end position="205"/>
    </location>
</feature>
<evidence type="ECO:0000256" key="6">
    <source>
        <dbReference type="SAM" id="Phobius"/>
    </source>
</evidence>
<evidence type="ECO:0000313" key="8">
    <source>
        <dbReference type="EMBL" id="KKS86650.1"/>
    </source>
</evidence>
<feature type="transmembrane region" description="Helical" evidence="6">
    <location>
        <begin position="131"/>
        <end position="150"/>
    </location>
</feature>
<dbReference type="PANTHER" id="PTHR32322:SF18">
    <property type="entry name" value="S-ADENOSYLMETHIONINE_S-ADENOSYLHOMOCYSTEINE TRANSPORTER"/>
    <property type="match status" value="1"/>
</dbReference>
<name>A0A0G1CLN1_9BACT</name>
<organism evidence="8 9">
    <name type="scientific">Candidatus Gottesmanbacteria bacterium GW2011_GWB1_43_11</name>
    <dbReference type="NCBI Taxonomy" id="1618446"/>
    <lineage>
        <taxon>Bacteria</taxon>
        <taxon>Candidatus Gottesmaniibacteriota</taxon>
    </lineage>
</organism>
<dbReference type="Proteomes" id="UP000034050">
    <property type="component" value="Unassembled WGS sequence"/>
</dbReference>
<keyword evidence="4 6" id="KW-1133">Transmembrane helix</keyword>
<dbReference type="AlphaFoldDB" id="A0A0G1CLN1"/>
<feature type="transmembrane region" description="Helical" evidence="6">
    <location>
        <begin position="73"/>
        <end position="93"/>
    </location>
</feature>
<evidence type="ECO:0000256" key="3">
    <source>
        <dbReference type="ARBA" id="ARBA00022692"/>
    </source>
</evidence>
<dbReference type="InterPro" id="IPR037185">
    <property type="entry name" value="EmrE-like"/>
</dbReference>
<dbReference type="SUPFAM" id="SSF103481">
    <property type="entry name" value="Multidrug resistance efflux transporter EmrE"/>
    <property type="match status" value="2"/>
</dbReference>
<dbReference type="InterPro" id="IPR050638">
    <property type="entry name" value="AA-Vitamin_Transporters"/>
</dbReference>
<feature type="domain" description="EamA" evidence="7">
    <location>
        <begin position="159"/>
        <end position="295"/>
    </location>
</feature>
<dbReference type="EMBL" id="LCFD01000008">
    <property type="protein sequence ID" value="KKS86650.1"/>
    <property type="molecule type" value="Genomic_DNA"/>
</dbReference>
<sequence length="311" mass="34374">MKWFLSLQTKQQAILALIVANIIWGAASPIFKLSLQNIPPFTLAFLRFFLGSILLIFVVGKKIFIQISSWKDLLLLVLNGLTGITINIIFFFLGLRLTYAINAPVIASAGPIVTFFFAVLFLREKLVLKKLVGMILGTLGILTIVFEPLLQSGIDGSILGNFFLVLAMLGAVLHTLTGRPLFQKADPLALCWWTFVIGFVTFWPLALYEYLTIPNLYTSLDYRGYLGIGFGAVLSTTVAYSLYAWGLSKISATDTAVFTYIDPVVGTILAYYLLHEAITAPFIIGALLIFGGIFLAEGRLHYHPLHKLKAD</sequence>
<evidence type="ECO:0000256" key="2">
    <source>
        <dbReference type="ARBA" id="ARBA00022475"/>
    </source>
</evidence>
<keyword evidence="2" id="KW-1003">Cell membrane</keyword>
<reference evidence="8 9" key="1">
    <citation type="journal article" date="2015" name="Nature">
        <title>rRNA introns, odd ribosomes, and small enigmatic genomes across a large radiation of phyla.</title>
        <authorList>
            <person name="Brown C.T."/>
            <person name="Hug L.A."/>
            <person name="Thomas B.C."/>
            <person name="Sharon I."/>
            <person name="Castelle C.J."/>
            <person name="Singh A."/>
            <person name="Wilkins M.J."/>
            <person name="Williams K.H."/>
            <person name="Banfield J.F."/>
        </authorList>
    </citation>
    <scope>NUCLEOTIDE SEQUENCE [LARGE SCALE GENOMIC DNA]</scope>
</reference>
<evidence type="ECO:0000256" key="1">
    <source>
        <dbReference type="ARBA" id="ARBA00004651"/>
    </source>
</evidence>
<dbReference type="InterPro" id="IPR000620">
    <property type="entry name" value="EamA_dom"/>
</dbReference>
<accession>A0A0G1CLN1</accession>
<comment type="caution">
    <text evidence="8">The sequence shown here is derived from an EMBL/GenBank/DDBJ whole genome shotgun (WGS) entry which is preliminary data.</text>
</comment>
<feature type="transmembrane region" description="Helical" evidence="6">
    <location>
        <begin position="257"/>
        <end position="274"/>
    </location>
</feature>
<feature type="transmembrane region" description="Helical" evidence="6">
    <location>
        <begin position="43"/>
        <end position="61"/>
    </location>
</feature>
<feature type="transmembrane region" description="Helical" evidence="6">
    <location>
        <begin position="99"/>
        <end position="122"/>
    </location>
</feature>
<keyword evidence="3 6" id="KW-0812">Transmembrane</keyword>
<feature type="transmembrane region" description="Helical" evidence="6">
    <location>
        <begin position="225"/>
        <end position="245"/>
    </location>
</feature>
<keyword evidence="5 6" id="KW-0472">Membrane</keyword>
<evidence type="ECO:0000256" key="4">
    <source>
        <dbReference type="ARBA" id="ARBA00022989"/>
    </source>
</evidence>
<feature type="transmembrane region" description="Helical" evidence="6">
    <location>
        <begin position="12"/>
        <end position="31"/>
    </location>
</feature>
<feature type="transmembrane region" description="Helical" evidence="6">
    <location>
        <begin position="156"/>
        <end position="176"/>
    </location>
</feature>
<proteinExistence type="predicted"/>
<evidence type="ECO:0000259" key="7">
    <source>
        <dbReference type="Pfam" id="PF00892"/>
    </source>
</evidence>
<gene>
    <name evidence="8" type="ORF">UV61_C0008G0103</name>
</gene>